<dbReference type="Pfam" id="PF00270">
    <property type="entry name" value="DEAD"/>
    <property type="match status" value="1"/>
</dbReference>
<dbReference type="InterPro" id="IPR001650">
    <property type="entry name" value="Helicase_C-like"/>
</dbReference>
<comment type="similarity">
    <text evidence="3">Belongs to the DEAD box helicase family. DEAH subfamily.</text>
</comment>
<dbReference type="SUPFAM" id="SSF63748">
    <property type="entry name" value="Tudor/PWWP/MBT"/>
    <property type="match status" value="1"/>
</dbReference>
<evidence type="ECO:0000256" key="15">
    <source>
        <dbReference type="ARBA" id="ARBA00023254"/>
    </source>
</evidence>
<dbReference type="GO" id="GO:0007283">
    <property type="term" value="P:spermatogenesis"/>
    <property type="evidence" value="ECO:0007669"/>
    <property type="project" value="UniProtKB-KW"/>
</dbReference>
<evidence type="ECO:0000256" key="14">
    <source>
        <dbReference type="ARBA" id="ARBA00023242"/>
    </source>
</evidence>
<dbReference type="InterPro" id="IPR014001">
    <property type="entry name" value="Helicase_ATP-bd"/>
</dbReference>
<feature type="domain" description="Tudor" evidence="20">
    <location>
        <begin position="862"/>
        <end position="923"/>
    </location>
</feature>
<evidence type="ECO:0000256" key="5">
    <source>
        <dbReference type="ARBA" id="ARBA00022473"/>
    </source>
</evidence>
<organism evidence="23 24">
    <name type="scientific">Xyrichtys novacula</name>
    <name type="common">Pearly razorfish</name>
    <name type="synonym">Hemipteronotus novacula</name>
    <dbReference type="NCBI Taxonomy" id="13765"/>
    <lineage>
        <taxon>Eukaryota</taxon>
        <taxon>Metazoa</taxon>
        <taxon>Chordata</taxon>
        <taxon>Craniata</taxon>
        <taxon>Vertebrata</taxon>
        <taxon>Euteleostomi</taxon>
        <taxon>Actinopterygii</taxon>
        <taxon>Neopterygii</taxon>
        <taxon>Teleostei</taxon>
        <taxon>Neoteleostei</taxon>
        <taxon>Acanthomorphata</taxon>
        <taxon>Eupercaria</taxon>
        <taxon>Labriformes</taxon>
        <taxon>Labridae</taxon>
        <taxon>Xyrichtys</taxon>
    </lineage>
</organism>
<dbReference type="Pfam" id="PF00271">
    <property type="entry name" value="Helicase_C"/>
    <property type="match status" value="1"/>
</dbReference>
<evidence type="ECO:0000313" key="23">
    <source>
        <dbReference type="EMBL" id="CAJ1073700.1"/>
    </source>
</evidence>
<dbReference type="InterPro" id="IPR027417">
    <property type="entry name" value="P-loop_NTPase"/>
</dbReference>
<evidence type="ECO:0000256" key="13">
    <source>
        <dbReference type="ARBA" id="ARBA00023158"/>
    </source>
</evidence>
<keyword evidence="7" id="KW-0547">Nucleotide-binding</keyword>
<gene>
    <name evidence="23" type="ORF">XNOV1_A002436</name>
</gene>
<dbReference type="EMBL" id="OY660878">
    <property type="protein sequence ID" value="CAJ1073700.1"/>
    <property type="molecule type" value="Genomic_DNA"/>
</dbReference>
<dbReference type="InterPro" id="IPR035437">
    <property type="entry name" value="SNase_OB-fold_sf"/>
</dbReference>
<dbReference type="FunFam" id="3.40.50.300:FF:000946">
    <property type="entry name" value="putative ATP-dependent RNA helicase TDRD9"/>
    <property type="match status" value="1"/>
</dbReference>
<reference evidence="23" key="1">
    <citation type="submission" date="2023-08" db="EMBL/GenBank/DDBJ databases">
        <authorList>
            <person name="Alioto T."/>
            <person name="Alioto T."/>
            <person name="Gomez Garrido J."/>
        </authorList>
    </citation>
    <scope>NUCLEOTIDE SEQUENCE</scope>
</reference>
<dbReference type="PANTHER" id="PTHR18934:SF113">
    <property type="entry name" value="ATP-DEPENDENT RNA HELICASE TDRD9"/>
    <property type="match status" value="1"/>
</dbReference>
<dbReference type="Gene3D" id="1.20.120.1080">
    <property type="match status" value="1"/>
</dbReference>
<dbReference type="SUPFAM" id="SSF52540">
    <property type="entry name" value="P-loop containing nucleoside triphosphate hydrolases"/>
    <property type="match status" value="1"/>
</dbReference>
<dbReference type="SMART" id="SM00490">
    <property type="entry name" value="HELICc"/>
    <property type="match status" value="1"/>
</dbReference>
<evidence type="ECO:0000256" key="17">
    <source>
        <dbReference type="ARBA" id="ARBA00074173"/>
    </source>
</evidence>
<keyword evidence="14" id="KW-0539">Nucleus</keyword>
<evidence type="ECO:0000256" key="4">
    <source>
        <dbReference type="ARBA" id="ARBA00012552"/>
    </source>
</evidence>
<keyword evidence="13" id="KW-0943">RNA-mediated gene silencing</keyword>
<evidence type="ECO:0000259" key="21">
    <source>
        <dbReference type="PROSITE" id="PS51192"/>
    </source>
</evidence>
<keyword evidence="8" id="KW-0221">Differentiation</keyword>
<sequence>MIQHFNMFEHCFSPSTTPDEGSLKDFNSDGDLVQKENPVRSTAPPPHESYEYPNLPITKNRQELVSLVENNSVVIVKGATGSGKTTQLPQYILDHYNEKNAPCNIVVTQPRKIGARNVAQWIAKQRKCTLGSLVGYQIALEKIASEHTRLTYMTTGVLLQKLVSAKCLTMFTHIFVDEVHERTEEMDLLLLVLRKLLDFNSRFVKIILMSATIDCREFAEYFGSPIRGWMMPAAVFEVEGVPYTIEEFYLEDLYKMFPHRAAQHHPGDLSISVEMYNLAVRLVQSLDEMEGKDFRTAEQGGSMTSSERGSVLIFLPGLGEISSMQEALATLVHRRLLVYRLHSTVPPEEQNGVFLPPVPGYRKVILSTNIAESTVTVPDVKYVVDFCLARQMVCDPDTNYQSLRLTWASKTNCNQRKGRAGRVSKGYCYRLVTKEFWRKEIPEYMIPQMLLAPLATVVLKVKLLDMGDPRCLLSTALSPPSLGNVEKTVLQLIEMGALSARSDEKGHIEDGNLTFLGRVQAHLPVDLYLGKLIVLGHAFGCLDECLIIAASHSVRSFFVTSFMLQLAGNRSKLAFARGTSSDSLLCLNAFRAWQSAKKEGKFRHPKDQMDWGKENFIHIKRIREVEELYEELKKRVSQFNMHVQENTQPLDYTSTHRLKFILQVVMAGALYPNYFVQGEIDDRLASRDMCGSNARTTVMLRKLPPYSFLYYKQLQSLFRQCGQVKTISFECSRAYVEFQRTSRDSGVLPEVSLALLMGMQRPGMELRIHPIEQIETFARSSDNTDLKCAWVKVDVQSQTASLVSSILLPKKLPPHPVFPVNVTEVFEVGKFWGFMADEASLQKQRSLTEEINRRTLHPVTVSLYPNLLCLAPYSEDESLGSYYRAKILHIGGNKVEVLFLDFGNTEVVDLSSLREIPSDLLNHPFQAQEFKVAEMRPSAQSIILGNQWSSSARSRFYSLVSGQTLLVKLYSILHDVMHVQLLINTETTDTTVLDIMVEEGHAVKAEESFDSEMDHERLMNVYSQMERGTYTPNYAGSSWMERMKKEQELIDRLLDHFSESPPFFITQQVHLHGPSSPNKTFFHCLGKRTLHGQVWIDRTSINSLAVNENPHYKHQRMLVAGTVSVNSSGTQILLKDTSIMPDIPGLPALLTMLFTPVMELCTNEEGTCYIGALCGLGWNSQTQKGILPENDIELAFDVRFDAEDIIQINALRAAVNRLVCEGVNGTLHLGPNKIAQLQEDCQDHLIGLFTKSPPREAVTPMEKHLMWNQLVDPALEELNVEPGSTGTRDVLFQLHPFTPLNS</sequence>
<dbReference type="Gene3D" id="3.40.50.300">
    <property type="entry name" value="P-loop containing nucleotide triphosphate hydrolases"/>
    <property type="match status" value="2"/>
</dbReference>
<feature type="domain" description="Helicase C-terminal" evidence="22">
    <location>
        <begin position="281"/>
        <end position="465"/>
    </location>
</feature>
<evidence type="ECO:0000256" key="18">
    <source>
        <dbReference type="ARBA" id="ARBA00081664"/>
    </source>
</evidence>
<evidence type="ECO:0000256" key="2">
    <source>
        <dbReference type="ARBA" id="ARBA00004496"/>
    </source>
</evidence>
<dbReference type="CDD" id="cd18791">
    <property type="entry name" value="SF2_C_RHA"/>
    <property type="match status" value="1"/>
</dbReference>
<dbReference type="Gene3D" id="2.40.50.90">
    <property type="match status" value="1"/>
</dbReference>
<feature type="domain" description="Helicase ATP-binding" evidence="21">
    <location>
        <begin position="65"/>
        <end position="222"/>
    </location>
</feature>
<evidence type="ECO:0000256" key="19">
    <source>
        <dbReference type="SAM" id="MobiDB-lite"/>
    </source>
</evidence>
<dbReference type="Proteomes" id="UP001178508">
    <property type="component" value="Chromosome 15"/>
</dbReference>
<evidence type="ECO:0000256" key="6">
    <source>
        <dbReference type="ARBA" id="ARBA00022490"/>
    </source>
</evidence>
<dbReference type="PROSITE" id="PS50304">
    <property type="entry name" value="TUDOR"/>
    <property type="match status" value="1"/>
</dbReference>
<keyword evidence="10 23" id="KW-0347">Helicase</keyword>
<evidence type="ECO:0000256" key="7">
    <source>
        <dbReference type="ARBA" id="ARBA00022741"/>
    </source>
</evidence>
<evidence type="ECO:0000256" key="16">
    <source>
        <dbReference type="ARBA" id="ARBA00047984"/>
    </source>
</evidence>
<evidence type="ECO:0000256" key="11">
    <source>
        <dbReference type="ARBA" id="ARBA00022840"/>
    </source>
</evidence>
<dbReference type="GO" id="GO:0030154">
    <property type="term" value="P:cell differentiation"/>
    <property type="evidence" value="ECO:0007669"/>
    <property type="project" value="UniProtKB-KW"/>
</dbReference>
<dbReference type="EC" id="3.6.4.13" evidence="4"/>
<protein>
    <recommendedName>
        <fullName evidence="17">ATP-dependent RNA helicase TDRD9</fullName>
        <ecNumber evidence="4">3.6.4.13</ecNumber>
    </recommendedName>
    <alternativeName>
        <fullName evidence="18">Tudor domain-containing protein 9</fullName>
    </alternativeName>
</protein>
<evidence type="ECO:0000256" key="9">
    <source>
        <dbReference type="ARBA" id="ARBA00022801"/>
    </source>
</evidence>
<dbReference type="SMART" id="SM00333">
    <property type="entry name" value="TUDOR"/>
    <property type="match status" value="1"/>
</dbReference>
<keyword evidence="12" id="KW-0744">Spermatogenesis</keyword>
<dbReference type="GO" id="GO:0031047">
    <property type="term" value="P:regulatory ncRNA-mediated gene silencing"/>
    <property type="evidence" value="ECO:0007669"/>
    <property type="project" value="UniProtKB-KW"/>
</dbReference>
<dbReference type="Gene3D" id="2.30.30.140">
    <property type="match status" value="1"/>
</dbReference>
<evidence type="ECO:0000259" key="20">
    <source>
        <dbReference type="PROSITE" id="PS50304"/>
    </source>
</evidence>
<dbReference type="FunFam" id="3.40.50.300:FF:001113">
    <property type="entry name" value="ATP-dependent RNA helicase TDRD9"/>
    <property type="match status" value="1"/>
</dbReference>
<dbReference type="Pfam" id="PF00567">
    <property type="entry name" value="TUDOR"/>
    <property type="match status" value="1"/>
</dbReference>
<accession>A0AAV1GJ74</accession>
<keyword evidence="24" id="KW-1185">Reference proteome</keyword>
<evidence type="ECO:0000259" key="22">
    <source>
        <dbReference type="PROSITE" id="PS51194"/>
    </source>
</evidence>
<dbReference type="SMART" id="SM00487">
    <property type="entry name" value="DEXDc"/>
    <property type="match status" value="1"/>
</dbReference>
<keyword evidence="5" id="KW-0217">Developmental protein</keyword>
<keyword evidence="6" id="KW-0963">Cytoplasm</keyword>
<dbReference type="PROSITE" id="PS51194">
    <property type="entry name" value="HELICASE_CTER"/>
    <property type="match status" value="1"/>
</dbReference>
<dbReference type="InterPro" id="IPR007502">
    <property type="entry name" value="Helicase-assoc_dom"/>
</dbReference>
<keyword evidence="9" id="KW-0378">Hydrolase</keyword>
<dbReference type="GO" id="GO:0005737">
    <property type="term" value="C:cytoplasm"/>
    <property type="evidence" value="ECO:0007669"/>
    <property type="project" value="UniProtKB-SubCell"/>
</dbReference>
<evidence type="ECO:0000313" key="24">
    <source>
        <dbReference type="Proteomes" id="UP001178508"/>
    </source>
</evidence>
<dbReference type="InterPro" id="IPR002999">
    <property type="entry name" value="Tudor"/>
</dbReference>
<keyword evidence="15" id="KW-0469">Meiosis</keyword>
<evidence type="ECO:0000256" key="8">
    <source>
        <dbReference type="ARBA" id="ARBA00022782"/>
    </source>
</evidence>
<dbReference type="PANTHER" id="PTHR18934">
    <property type="entry name" value="ATP-DEPENDENT RNA HELICASE"/>
    <property type="match status" value="1"/>
</dbReference>
<comment type="catalytic activity">
    <reaction evidence="16">
        <text>ATP + H2O = ADP + phosphate + H(+)</text>
        <dbReference type="Rhea" id="RHEA:13065"/>
        <dbReference type="ChEBI" id="CHEBI:15377"/>
        <dbReference type="ChEBI" id="CHEBI:15378"/>
        <dbReference type="ChEBI" id="CHEBI:30616"/>
        <dbReference type="ChEBI" id="CHEBI:43474"/>
        <dbReference type="ChEBI" id="CHEBI:456216"/>
        <dbReference type="EC" id="3.6.4.13"/>
    </reaction>
</comment>
<dbReference type="GO" id="GO:0016787">
    <property type="term" value="F:hydrolase activity"/>
    <property type="evidence" value="ECO:0007669"/>
    <property type="project" value="UniProtKB-KW"/>
</dbReference>
<dbReference type="FunFam" id="1.20.120.1080:FF:000081">
    <property type="entry name" value="Tudor domain containing 9"/>
    <property type="match status" value="1"/>
</dbReference>
<evidence type="ECO:0000256" key="1">
    <source>
        <dbReference type="ARBA" id="ARBA00004123"/>
    </source>
</evidence>
<comment type="subcellular location">
    <subcellularLocation>
        <location evidence="2">Cytoplasm</location>
    </subcellularLocation>
    <subcellularLocation>
        <location evidence="1">Nucleus</location>
    </subcellularLocation>
</comment>
<dbReference type="GO" id="GO:0005634">
    <property type="term" value="C:nucleus"/>
    <property type="evidence" value="ECO:0007669"/>
    <property type="project" value="UniProtKB-SubCell"/>
</dbReference>
<proteinExistence type="inferred from homology"/>
<feature type="compositionally biased region" description="Basic and acidic residues" evidence="19">
    <location>
        <begin position="21"/>
        <end position="38"/>
    </location>
</feature>
<dbReference type="Pfam" id="PF21010">
    <property type="entry name" value="HA2_C"/>
    <property type="match status" value="1"/>
</dbReference>
<dbReference type="GO" id="GO:0005524">
    <property type="term" value="F:ATP binding"/>
    <property type="evidence" value="ECO:0007669"/>
    <property type="project" value="UniProtKB-KW"/>
</dbReference>
<name>A0AAV1GJ74_XYRNO</name>
<evidence type="ECO:0000256" key="12">
    <source>
        <dbReference type="ARBA" id="ARBA00022871"/>
    </source>
</evidence>
<feature type="region of interest" description="Disordered" evidence="19">
    <location>
        <begin position="16"/>
        <end position="48"/>
    </location>
</feature>
<dbReference type="GO" id="GO:0051321">
    <property type="term" value="P:meiotic cell cycle"/>
    <property type="evidence" value="ECO:0007669"/>
    <property type="project" value="UniProtKB-KW"/>
</dbReference>
<dbReference type="GO" id="GO:0003724">
    <property type="term" value="F:RNA helicase activity"/>
    <property type="evidence" value="ECO:0007669"/>
    <property type="project" value="UniProtKB-EC"/>
</dbReference>
<evidence type="ECO:0000256" key="3">
    <source>
        <dbReference type="ARBA" id="ARBA00008792"/>
    </source>
</evidence>
<evidence type="ECO:0000256" key="10">
    <source>
        <dbReference type="ARBA" id="ARBA00022806"/>
    </source>
</evidence>
<dbReference type="PROSITE" id="PS51192">
    <property type="entry name" value="HELICASE_ATP_BIND_1"/>
    <property type="match status" value="1"/>
</dbReference>
<dbReference type="GO" id="GO:0003723">
    <property type="term" value="F:RNA binding"/>
    <property type="evidence" value="ECO:0007669"/>
    <property type="project" value="TreeGrafter"/>
</dbReference>
<dbReference type="SMART" id="SM00847">
    <property type="entry name" value="HA2"/>
    <property type="match status" value="1"/>
</dbReference>
<keyword evidence="11" id="KW-0067">ATP-binding</keyword>
<dbReference type="InterPro" id="IPR011545">
    <property type="entry name" value="DEAD/DEAH_box_helicase_dom"/>
</dbReference>